<proteinExistence type="predicted"/>
<dbReference type="InterPro" id="IPR035979">
    <property type="entry name" value="RBD_domain_sf"/>
</dbReference>
<feature type="region of interest" description="Disordered" evidence="2">
    <location>
        <begin position="78"/>
        <end position="111"/>
    </location>
</feature>
<dbReference type="SMART" id="SM00360">
    <property type="entry name" value="RRM"/>
    <property type="match status" value="1"/>
</dbReference>
<protein>
    <recommendedName>
        <fullName evidence="3">RRM domain-containing protein</fullName>
    </recommendedName>
</protein>
<keyword evidence="1" id="KW-0694">RNA-binding</keyword>
<dbReference type="Pfam" id="PF00076">
    <property type="entry name" value="RRM_1"/>
    <property type="match status" value="1"/>
</dbReference>
<dbReference type="InterPro" id="IPR052462">
    <property type="entry name" value="SLIRP/GR-RBP-like"/>
</dbReference>
<feature type="domain" description="RRM" evidence="3">
    <location>
        <begin position="3"/>
        <end position="81"/>
    </location>
</feature>
<name>A0A1G2U0M6_9BACT</name>
<accession>A0A1G2U0M6</accession>
<dbReference type="PROSITE" id="PS50102">
    <property type="entry name" value="RRM"/>
    <property type="match status" value="1"/>
</dbReference>
<feature type="compositionally biased region" description="Basic and acidic residues" evidence="2">
    <location>
        <begin position="78"/>
        <end position="87"/>
    </location>
</feature>
<dbReference type="Proteomes" id="UP000176800">
    <property type="component" value="Unassembled WGS sequence"/>
</dbReference>
<gene>
    <name evidence="4" type="ORF">A3B14_00225</name>
</gene>
<evidence type="ECO:0000313" key="4">
    <source>
        <dbReference type="EMBL" id="OHB03076.1"/>
    </source>
</evidence>
<feature type="compositionally biased region" description="Gly residues" evidence="2">
    <location>
        <begin position="89"/>
        <end position="98"/>
    </location>
</feature>
<evidence type="ECO:0000256" key="2">
    <source>
        <dbReference type="SAM" id="MobiDB-lite"/>
    </source>
</evidence>
<dbReference type="GO" id="GO:0003723">
    <property type="term" value="F:RNA binding"/>
    <property type="evidence" value="ECO:0007669"/>
    <property type="project" value="UniProtKB-KW"/>
</dbReference>
<evidence type="ECO:0000259" key="3">
    <source>
        <dbReference type="PROSITE" id="PS50102"/>
    </source>
</evidence>
<sequence length="111" mass="11764">MSKKLFVGGLSDSTSEDSLSEAFSKAGKVVSVAIITHRDTGNSKGFGFVEMESDKDAESAISMYNGQELDGRELTVNEARPRVDRPQGGHQGGGGGWGNRDRGRGGFGRGR</sequence>
<organism evidence="4 5">
    <name type="scientific">Candidatus Zambryskibacteria bacterium RIFCSPLOWO2_01_FULL_45_21</name>
    <dbReference type="NCBI Taxonomy" id="1802761"/>
    <lineage>
        <taxon>Bacteria</taxon>
        <taxon>Candidatus Zambryskiibacteriota</taxon>
    </lineage>
</organism>
<dbReference type="InterPro" id="IPR000504">
    <property type="entry name" value="RRM_dom"/>
</dbReference>
<evidence type="ECO:0000256" key="1">
    <source>
        <dbReference type="ARBA" id="ARBA00022884"/>
    </source>
</evidence>
<dbReference type="AlphaFoldDB" id="A0A1G2U0M6"/>
<evidence type="ECO:0000313" key="5">
    <source>
        <dbReference type="Proteomes" id="UP000176800"/>
    </source>
</evidence>
<dbReference type="EMBL" id="MHWE01000023">
    <property type="protein sequence ID" value="OHB03076.1"/>
    <property type="molecule type" value="Genomic_DNA"/>
</dbReference>
<dbReference type="InterPro" id="IPR012677">
    <property type="entry name" value="Nucleotide-bd_a/b_plait_sf"/>
</dbReference>
<dbReference type="PANTHER" id="PTHR48027">
    <property type="entry name" value="HETEROGENEOUS NUCLEAR RIBONUCLEOPROTEIN 87F-RELATED"/>
    <property type="match status" value="1"/>
</dbReference>
<reference evidence="4 5" key="1">
    <citation type="journal article" date="2016" name="Nat. Commun.">
        <title>Thousands of microbial genomes shed light on interconnected biogeochemical processes in an aquifer system.</title>
        <authorList>
            <person name="Anantharaman K."/>
            <person name="Brown C.T."/>
            <person name="Hug L.A."/>
            <person name="Sharon I."/>
            <person name="Castelle C.J."/>
            <person name="Probst A.J."/>
            <person name="Thomas B.C."/>
            <person name="Singh A."/>
            <person name="Wilkins M.J."/>
            <person name="Karaoz U."/>
            <person name="Brodie E.L."/>
            <person name="Williams K.H."/>
            <person name="Hubbard S.S."/>
            <person name="Banfield J.F."/>
        </authorList>
    </citation>
    <scope>NUCLEOTIDE SEQUENCE [LARGE SCALE GENOMIC DNA]</scope>
</reference>
<dbReference type="SUPFAM" id="SSF54928">
    <property type="entry name" value="RNA-binding domain, RBD"/>
    <property type="match status" value="1"/>
</dbReference>
<comment type="caution">
    <text evidence="4">The sequence shown here is derived from an EMBL/GenBank/DDBJ whole genome shotgun (WGS) entry which is preliminary data.</text>
</comment>
<dbReference type="Gene3D" id="3.30.70.330">
    <property type="match status" value="1"/>
</dbReference>